<sequence length="100" mass="11272">MDPAAIAELTVEMWSLIDAKLVARKYTDIDPGIKSTMLSESMKVYMTNLITESKRPQSQKADAPKDNMHCYKCSRELTVGELGFLEGKTGKDRLCYHCSH</sequence>
<dbReference type="AlphaFoldDB" id="X1G8N7"/>
<dbReference type="EMBL" id="BARU01024870">
    <property type="protein sequence ID" value="GAH54276.1"/>
    <property type="molecule type" value="Genomic_DNA"/>
</dbReference>
<protein>
    <submittedName>
        <fullName evidence="1">Uncharacterized protein</fullName>
    </submittedName>
</protein>
<comment type="caution">
    <text evidence="1">The sequence shown here is derived from an EMBL/GenBank/DDBJ whole genome shotgun (WGS) entry which is preliminary data.</text>
</comment>
<evidence type="ECO:0000313" key="1">
    <source>
        <dbReference type="EMBL" id="GAH54276.1"/>
    </source>
</evidence>
<proteinExistence type="predicted"/>
<reference evidence="1" key="1">
    <citation type="journal article" date="2014" name="Front. Microbiol.">
        <title>High frequency of phylogenetically diverse reductive dehalogenase-homologous genes in deep subseafloor sedimentary metagenomes.</title>
        <authorList>
            <person name="Kawai M."/>
            <person name="Futagami T."/>
            <person name="Toyoda A."/>
            <person name="Takaki Y."/>
            <person name="Nishi S."/>
            <person name="Hori S."/>
            <person name="Arai W."/>
            <person name="Tsubouchi T."/>
            <person name="Morono Y."/>
            <person name="Uchiyama I."/>
            <person name="Ito T."/>
            <person name="Fujiyama A."/>
            <person name="Inagaki F."/>
            <person name="Takami H."/>
        </authorList>
    </citation>
    <scope>NUCLEOTIDE SEQUENCE</scope>
    <source>
        <strain evidence="1">Expedition CK06-06</strain>
    </source>
</reference>
<gene>
    <name evidence="1" type="ORF">S03H2_40144</name>
</gene>
<name>X1G8N7_9ZZZZ</name>
<organism evidence="1">
    <name type="scientific">marine sediment metagenome</name>
    <dbReference type="NCBI Taxonomy" id="412755"/>
    <lineage>
        <taxon>unclassified sequences</taxon>
        <taxon>metagenomes</taxon>
        <taxon>ecological metagenomes</taxon>
    </lineage>
</organism>
<accession>X1G8N7</accession>